<dbReference type="GO" id="GO:0016705">
    <property type="term" value="F:oxidoreductase activity, acting on paired donors, with incorporation or reduction of molecular oxygen"/>
    <property type="evidence" value="ECO:0007669"/>
    <property type="project" value="InterPro"/>
</dbReference>
<protein>
    <submittedName>
        <fullName evidence="5">Cytochrome P450</fullName>
    </submittedName>
</protein>
<dbReference type="CDD" id="cd11053">
    <property type="entry name" value="CYP110-like"/>
    <property type="match status" value="1"/>
</dbReference>
<sequence>MSVTDNLVRNIPCEKRPIILQTLQWFLNPVDYLEANIKSFPDIFIAKPLPIGDGDTLFVIDPKILEYIFTHDRKEFTAPGNLNAIVFEQFVGNNALVTTEGDIHRQRRQLIMPSFHGERLEAYGILIRRITEDVMKNLPINHPFLATEIMQEISLKVIAQAVFGIIEGERYQKLIALLKKFTEIFASPFTSSLFFFPSLQKDWGNWSPWGKFIRIREEINNLIYAEINYRRDRPNFKHSDVLSLLMSARYEDGQAMTEKELRDELITLLIAGHETTASSMAWALYWLHRTPQVLEKLLAELNTLSSTATSMEVFRLPYLTAVCNETLRICPAAMTTFPRMAQEVVNISGYTIKPRDIIFGCIYLTHHREDIYPNHEQFIPERFLERKYSPFQFIPFGGGSRRCIGEVLAQFEMKLVIATILSQHQLMLKEQKPEKLKRRGFGLSPTRGVKMTVVHQQSV</sequence>
<dbReference type="InterPro" id="IPR001128">
    <property type="entry name" value="Cyt_P450"/>
</dbReference>
<proteinExistence type="inferred from homology"/>
<name>A0A3N6PF91_9CYAN</name>
<organism evidence="5 6">
    <name type="scientific">Okeania hirsuta</name>
    <dbReference type="NCBI Taxonomy" id="1458930"/>
    <lineage>
        <taxon>Bacteria</taxon>
        <taxon>Bacillati</taxon>
        <taxon>Cyanobacteriota</taxon>
        <taxon>Cyanophyceae</taxon>
        <taxon>Oscillatoriophycideae</taxon>
        <taxon>Oscillatoriales</taxon>
        <taxon>Microcoleaceae</taxon>
        <taxon>Okeania</taxon>
    </lineage>
</organism>
<keyword evidence="6" id="KW-1185">Reference proteome</keyword>
<dbReference type="GO" id="GO:0005506">
    <property type="term" value="F:iron ion binding"/>
    <property type="evidence" value="ECO:0007669"/>
    <property type="project" value="InterPro"/>
</dbReference>
<comment type="similarity">
    <text evidence="2 4">Belongs to the cytochrome P450 family.</text>
</comment>
<gene>
    <name evidence="5" type="ORF">D5R40_08140</name>
</gene>
<dbReference type="PRINTS" id="PR00385">
    <property type="entry name" value="P450"/>
</dbReference>
<dbReference type="InterPro" id="IPR017972">
    <property type="entry name" value="Cyt_P450_CS"/>
</dbReference>
<dbReference type="GO" id="GO:0004497">
    <property type="term" value="F:monooxygenase activity"/>
    <property type="evidence" value="ECO:0007669"/>
    <property type="project" value="UniProtKB-KW"/>
</dbReference>
<dbReference type="Gene3D" id="1.10.630.10">
    <property type="entry name" value="Cytochrome P450"/>
    <property type="match status" value="1"/>
</dbReference>
<dbReference type="SUPFAM" id="SSF48264">
    <property type="entry name" value="Cytochrome P450"/>
    <property type="match status" value="1"/>
</dbReference>
<evidence type="ECO:0000256" key="4">
    <source>
        <dbReference type="RuleBase" id="RU000461"/>
    </source>
</evidence>
<evidence type="ECO:0000256" key="2">
    <source>
        <dbReference type="ARBA" id="ARBA00010617"/>
    </source>
</evidence>
<evidence type="ECO:0000256" key="1">
    <source>
        <dbReference type="ARBA" id="ARBA00001971"/>
    </source>
</evidence>
<dbReference type="Pfam" id="PF00067">
    <property type="entry name" value="p450"/>
    <property type="match status" value="1"/>
</dbReference>
<feature type="binding site" description="axial binding residue" evidence="3">
    <location>
        <position position="403"/>
    </location>
    <ligand>
        <name>heme</name>
        <dbReference type="ChEBI" id="CHEBI:30413"/>
    </ligand>
    <ligandPart>
        <name>Fe</name>
        <dbReference type="ChEBI" id="CHEBI:18248"/>
    </ligandPart>
</feature>
<dbReference type="AlphaFoldDB" id="A0A3N6PF91"/>
<dbReference type="InterPro" id="IPR002401">
    <property type="entry name" value="Cyt_P450_E_grp-I"/>
</dbReference>
<evidence type="ECO:0000313" key="5">
    <source>
        <dbReference type="EMBL" id="RQH48208.1"/>
    </source>
</evidence>
<dbReference type="PANTHER" id="PTHR24305:SF166">
    <property type="entry name" value="CYTOCHROME P450 12A4, MITOCHONDRIAL-RELATED"/>
    <property type="match status" value="1"/>
</dbReference>
<dbReference type="PRINTS" id="PR00463">
    <property type="entry name" value="EP450I"/>
</dbReference>
<dbReference type="EMBL" id="RCBY01000032">
    <property type="protein sequence ID" value="RQH48208.1"/>
    <property type="molecule type" value="Genomic_DNA"/>
</dbReference>
<dbReference type="InterPro" id="IPR050121">
    <property type="entry name" value="Cytochrome_P450_monoxygenase"/>
</dbReference>
<accession>A0A3N6PF91</accession>
<reference evidence="5 6" key="1">
    <citation type="journal article" date="2018" name="ACS Chem. Biol.">
        <title>Ketoreductase domain dysfunction expands chemodiversity: malyngamide biosynthesis in the cyanobacterium Okeania hirsuta.</title>
        <authorList>
            <person name="Moss N.A."/>
            <person name="Leao T."/>
            <person name="Rankin M."/>
            <person name="McCullough T.M."/>
            <person name="Qu P."/>
            <person name="Korobeynikov A."/>
            <person name="Smith J.L."/>
            <person name="Gerwick L."/>
            <person name="Gerwick W.H."/>
        </authorList>
    </citation>
    <scope>NUCLEOTIDE SEQUENCE [LARGE SCALE GENOMIC DNA]</scope>
    <source>
        <strain evidence="5 6">PAB10Feb10-1</strain>
    </source>
</reference>
<dbReference type="GO" id="GO:0020037">
    <property type="term" value="F:heme binding"/>
    <property type="evidence" value="ECO:0007669"/>
    <property type="project" value="InterPro"/>
</dbReference>
<keyword evidence="3 4" id="KW-0408">Iron</keyword>
<dbReference type="InterPro" id="IPR036396">
    <property type="entry name" value="Cyt_P450_sf"/>
</dbReference>
<dbReference type="PANTHER" id="PTHR24305">
    <property type="entry name" value="CYTOCHROME P450"/>
    <property type="match status" value="1"/>
</dbReference>
<dbReference type="Proteomes" id="UP000269154">
    <property type="component" value="Unassembled WGS sequence"/>
</dbReference>
<keyword evidence="3 4" id="KW-0349">Heme</keyword>
<dbReference type="OrthoDB" id="446280at2"/>
<evidence type="ECO:0000313" key="6">
    <source>
        <dbReference type="Proteomes" id="UP000269154"/>
    </source>
</evidence>
<keyword evidence="4" id="KW-0503">Monooxygenase</keyword>
<dbReference type="PROSITE" id="PS00086">
    <property type="entry name" value="CYTOCHROME_P450"/>
    <property type="match status" value="1"/>
</dbReference>
<keyword evidence="3 4" id="KW-0479">Metal-binding</keyword>
<evidence type="ECO:0000256" key="3">
    <source>
        <dbReference type="PIRSR" id="PIRSR602401-1"/>
    </source>
</evidence>
<comment type="caution">
    <text evidence="5">The sequence shown here is derived from an EMBL/GenBank/DDBJ whole genome shotgun (WGS) entry which is preliminary data.</text>
</comment>
<dbReference type="RefSeq" id="WP_124142775.1">
    <property type="nucleotide sequence ID" value="NZ_CAWOKI010000035.1"/>
</dbReference>
<keyword evidence="4" id="KW-0560">Oxidoreductase</keyword>
<comment type="cofactor">
    <cofactor evidence="1 3">
        <name>heme</name>
        <dbReference type="ChEBI" id="CHEBI:30413"/>
    </cofactor>
</comment>